<gene>
    <name evidence="1" type="ORF">R3P38DRAFT_3426154</name>
    <name evidence="2" type="ORF">R3P38DRAFT_3599041</name>
</gene>
<name>A0AAV9ZXI5_9AGAR</name>
<evidence type="ECO:0000313" key="3">
    <source>
        <dbReference type="Proteomes" id="UP001362999"/>
    </source>
</evidence>
<dbReference type="AlphaFoldDB" id="A0AAV9ZXI5"/>
<dbReference type="EMBL" id="JAWWNJ010000103">
    <property type="protein sequence ID" value="KAK6993231.1"/>
    <property type="molecule type" value="Genomic_DNA"/>
</dbReference>
<protein>
    <submittedName>
        <fullName evidence="1">Uncharacterized protein</fullName>
    </submittedName>
</protein>
<organism evidence="1 3">
    <name type="scientific">Favolaschia claudopus</name>
    <dbReference type="NCBI Taxonomy" id="2862362"/>
    <lineage>
        <taxon>Eukaryota</taxon>
        <taxon>Fungi</taxon>
        <taxon>Dikarya</taxon>
        <taxon>Basidiomycota</taxon>
        <taxon>Agaricomycotina</taxon>
        <taxon>Agaricomycetes</taxon>
        <taxon>Agaricomycetidae</taxon>
        <taxon>Agaricales</taxon>
        <taxon>Marasmiineae</taxon>
        <taxon>Mycenaceae</taxon>
        <taxon>Favolaschia</taxon>
    </lineage>
</organism>
<dbReference type="EMBL" id="JAWWNJ010000072">
    <property type="protein sequence ID" value="KAK7007220.1"/>
    <property type="molecule type" value="Genomic_DNA"/>
</dbReference>
<sequence length="98" mass="10420">IDDINCSGAHFRAEHILQWESGRDQPYVVGNEFAEGDAVLNKGTLKTFLARTASGGSVQQGDVEPDDAQDVLEQPPCPATVVDGVMEVDMFITGAAEA</sequence>
<reference evidence="1 3" key="1">
    <citation type="journal article" date="2024" name="J Genomics">
        <title>Draft genome sequencing and assembly of Favolaschia claudopus CIRM-BRFM 2984 isolated from oak limbs.</title>
        <authorList>
            <person name="Navarro D."/>
            <person name="Drula E."/>
            <person name="Chaduli D."/>
            <person name="Cazenave R."/>
            <person name="Ahrendt S."/>
            <person name="Wang J."/>
            <person name="Lipzen A."/>
            <person name="Daum C."/>
            <person name="Barry K."/>
            <person name="Grigoriev I.V."/>
            <person name="Favel A."/>
            <person name="Rosso M.N."/>
            <person name="Martin F."/>
        </authorList>
    </citation>
    <scope>NUCLEOTIDE SEQUENCE [LARGE SCALE GENOMIC DNA]</scope>
    <source>
        <strain evidence="1 3">CIRM-BRFM 2984</strain>
    </source>
</reference>
<feature type="non-terminal residue" evidence="1">
    <location>
        <position position="1"/>
    </location>
</feature>
<comment type="caution">
    <text evidence="1">The sequence shown here is derived from an EMBL/GenBank/DDBJ whole genome shotgun (WGS) entry which is preliminary data.</text>
</comment>
<proteinExistence type="predicted"/>
<dbReference type="Proteomes" id="UP001362999">
    <property type="component" value="Unassembled WGS sequence"/>
</dbReference>
<evidence type="ECO:0000313" key="1">
    <source>
        <dbReference type="EMBL" id="KAK6993231.1"/>
    </source>
</evidence>
<evidence type="ECO:0000313" key="2">
    <source>
        <dbReference type="EMBL" id="KAK7007220.1"/>
    </source>
</evidence>
<accession>A0AAV9ZXI5</accession>
<keyword evidence="3" id="KW-1185">Reference proteome</keyword>